<name>A0A9Q0HB13_9MAGN</name>
<evidence type="ECO:0000313" key="1">
    <source>
        <dbReference type="EMBL" id="KAJ4962520.1"/>
    </source>
</evidence>
<gene>
    <name evidence="1" type="ORF">NE237_022459</name>
</gene>
<dbReference type="Proteomes" id="UP001141806">
    <property type="component" value="Unassembled WGS sequence"/>
</dbReference>
<reference evidence="1" key="1">
    <citation type="journal article" date="2023" name="Plant J.">
        <title>The genome of the king protea, Protea cynaroides.</title>
        <authorList>
            <person name="Chang J."/>
            <person name="Duong T.A."/>
            <person name="Schoeman C."/>
            <person name="Ma X."/>
            <person name="Roodt D."/>
            <person name="Barker N."/>
            <person name="Li Z."/>
            <person name="Van de Peer Y."/>
            <person name="Mizrachi E."/>
        </authorList>
    </citation>
    <scope>NUCLEOTIDE SEQUENCE</scope>
    <source>
        <tissue evidence="1">Young leaves</tissue>
    </source>
</reference>
<dbReference type="EMBL" id="JAMYWD010000008">
    <property type="protein sequence ID" value="KAJ4962520.1"/>
    <property type="molecule type" value="Genomic_DNA"/>
</dbReference>
<organism evidence="1 2">
    <name type="scientific">Protea cynaroides</name>
    <dbReference type="NCBI Taxonomy" id="273540"/>
    <lineage>
        <taxon>Eukaryota</taxon>
        <taxon>Viridiplantae</taxon>
        <taxon>Streptophyta</taxon>
        <taxon>Embryophyta</taxon>
        <taxon>Tracheophyta</taxon>
        <taxon>Spermatophyta</taxon>
        <taxon>Magnoliopsida</taxon>
        <taxon>Proteales</taxon>
        <taxon>Proteaceae</taxon>
        <taxon>Protea</taxon>
    </lineage>
</organism>
<protein>
    <submittedName>
        <fullName evidence="1">Uncharacterized protein</fullName>
    </submittedName>
</protein>
<proteinExistence type="predicted"/>
<keyword evidence="2" id="KW-1185">Reference proteome</keyword>
<evidence type="ECO:0000313" key="2">
    <source>
        <dbReference type="Proteomes" id="UP001141806"/>
    </source>
</evidence>
<dbReference type="AlphaFoldDB" id="A0A9Q0HB13"/>
<accession>A0A9Q0HB13</accession>
<sequence length="107" mass="11744">MKVLGSNNCHQWIHIGTCRCSCRTHVGTCHPSEDDPSVLMLELADARGLGGGEDTERVRGRDLDVVDPHEFKGVMECFMGGGSLAMMDLSPVAMISLPMAMRLIRVW</sequence>
<comment type="caution">
    <text evidence="1">The sequence shown here is derived from an EMBL/GenBank/DDBJ whole genome shotgun (WGS) entry which is preliminary data.</text>
</comment>